<reference evidence="2 3" key="1">
    <citation type="submission" date="2020-04" db="EMBL/GenBank/DDBJ databases">
        <title>Perkinsus olseni comparative genomics.</title>
        <authorList>
            <person name="Bogema D.R."/>
        </authorList>
    </citation>
    <scope>NUCLEOTIDE SEQUENCE [LARGE SCALE GENOMIC DNA]</scope>
    <source>
        <strain evidence="2">ATCC PRA-205</strain>
    </source>
</reference>
<accession>A0A7J6QUF9</accession>
<proteinExistence type="predicted"/>
<evidence type="ECO:0000313" key="3">
    <source>
        <dbReference type="Proteomes" id="UP000574390"/>
    </source>
</evidence>
<sequence length="132" mass="14690">RFTVLADGECKDKEYKRLLTQWIKALCDERKDAPSLREEMKKRLAVVRGEARAEEASEEENEPREKRQRQVRQGTQQIASATSKLMEDISAAGSLPAGSTTGLRTCQEVSYMLESYIDELGAGGNAARKLPG</sequence>
<feature type="non-terminal residue" evidence="2">
    <location>
        <position position="132"/>
    </location>
</feature>
<name>A0A7J6QUF9_PEROL</name>
<comment type="caution">
    <text evidence="2">The sequence shown here is derived from an EMBL/GenBank/DDBJ whole genome shotgun (WGS) entry which is preliminary data.</text>
</comment>
<protein>
    <submittedName>
        <fullName evidence="2">Uncharacterized protein</fullName>
    </submittedName>
</protein>
<gene>
    <name evidence="2" type="ORF">FOZ62_009768</name>
</gene>
<dbReference type="Proteomes" id="UP000574390">
    <property type="component" value="Unassembled WGS sequence"/>
</dbReference>
<organism evidence="2 3">
    <name type="scientific">Perkinsus olseni</name>
    <name type="common">Perkinsus atlanticus</name>
    <dbReference type="NCBI Taxonomy" id="32597"/>
    <lineage>
        <taxon>Eukaryota</taxon>
        <taxon>Sar</taxon>
        <taxon>Alveolata</taxon>
        <taxon>Perkinsozoa</taxon>
        <taxon>Perkinsea</taxon>
        <taxon>Perkinsida</taxon>
        <taxon>Perkinsidae</taxon>
        <taxon>Perkinsus</taxon>
    </lineage>
</organism>
<dbReference type="EMBL" id="JABANM010027445">
    <property type="protein sequence ID" value="KAF4711306.1"/>
    <property type="molecule type" value="Genomic_DNA"/>
</dbReference>
<evidence type="ECO:0000313" key="2">
    <source>
        <dbReference type="EMBL" id="KAF4711306.1"/>
    </source>
</evidence>
<evidence type="ECO:0000256" key="1">
    <source>
        <dbReference type="SAM" id="MobiDB-lite"/>
    </source>
</evidence>
<dbReference type="AlphaFoldDB" id="A0A7J6QUF9"/>
<feature type="compositionally biased region" description="Polar residues" evidence="1">
    <location>
        <begin position="71"/>
        <end position="83"/>
    </location>
</feature>
<feature type="region of interest" description="Disordered" evidence="1">
    <location>
        <begin position="48"/>
        <end position="84"/>
    </location>
</feature>
<feature type="non-terminal residue" evidence="2">
    <location>
        <position position="1"/>
    </location>
</feature>